<keyword evidence="1" id="KW-0040">ANK repeat</keyword>
<feature type="coiled-coil region" evidence="2">
    <location>
        <begin position="571"/>
        <end position="598"/>
    </location>
</feature>
<comment type="caution">
    <text evidence="4">The sequence shown here is derived from an EMBL/GenBank/DDBJ whole genome shotgun (WGS) entry which is preliminary data.</text>
</comment>
<gene>
    <name evidence="4" type="ORF">QR46_1933</name>
</gene>
<dbReference type="PANTHER" id="PTHR24120:SF4">
    <property type="entry name" value="GH07239P"/>
    <property type="match status" value="1"/>
</dbReference>
<evidence type="ECO:0000256" key="3">
    <source>
        <dbReference type="SAM" id="MobiDB-lite"/>
    </source>
</evidence>
<dbReference type="SUPFAM" id="SSF48403">
    <property type="entry name" value="Ankyrin repeat"/>
    <property type="match status" value="1"/>
</dbReference>
<reference evidence="4 5" key="1">
    <citation type="journal article" date="2015" name="Mol. Biochem. Parasitol.">
        <title>Identification of polymorphic genes for use in assemblage B genotyping assays through comparative genomics of multiple assemblage B Giardia duodenalis isolates.</title>
        <authorList>
            <person name="Wielinga C."/>
            <person name="Thompson R.C."/>
            <person name="Monis P."/>
            <person name="Ryan U."/>
        </authorList>
    </citation>
    <scope>NUCLEOTIDE SEQUENCE [LARGE SCALE GENOMIC DNA]</scope>
    <source>
        <strain evidence="4 5">BAH15c1</strain>
    </source>
</reference>
<evidence type="ECO:0000256" key="2">
    <source>
        <dbReference type="SAM" id="Coils"/>
    </source>
</evidence>
<sequence>MQAEWFDAVSARNLDYIAQNLEQCCTLHNEQGLTALMIAAKNGDIDIVKKLVPYEAGQQDPDGIPAAIYAYNAKHIEIMEEILQAEASYRFTDDSDILMYLIRHGCNDVLLSIVHHFPSHIDYNGYSHLDHAVMCKNTYAIELLVNSFEYDESAISRAITLAEEVDKKTPVDDMSSQEKPIVILLCELFNINPRSIASPEIDDLQYYARGNASTLTDPCVDIGSAITGISALSERNSVAFSDALGLFLPDEYGPAARGSVANLPPTGPIQGNPGSPAHPRSPRLLSQPEYPDPNVASFNRKFPPTNNANRASAQIPGTRYGPISTGIYEKTLPNRPLSISGLKAMQSDTENSVTEIANTLDTTLLKKEYSKAIMECERLRKEVQHQRLARLHAVNATIQAVPTRREAIVQTYSDASDTQTSQEDGVYQQDLVTARITSSTTREELIAIIIALRKEVDVKNKLLTLGSAPTRASQSTIDCMATALRRQTEANKAQRQAMQAKNDQLAQLHIALQKREQQIHSIQIAVQAYNKAHQPPIEVPTDLPVDQVSPKPVKMASTTSSLATGVSTETYIKLSKENSELTQQVKQLKREVSSLKSKLGLNQDPTRVAEEGVGRAQLSPLLLLQIENIKLKKQLGDKTKLLNSQENHI</sequence>
<proteinExistence type="predicted"/>
<feature type="region of interest" description="Disordered" evidence="3">
    <location>
        <begin position="258"/>
        <end position="319"/>
    </location>
</feature>
<organism evidence="4 5">
    <name type="scientific">Giardia duodenalis assemblage B</name>
    <dbReference type="NCBI Taxonomy" id="1394984"/>
    <lineage>
        <taxon>Eukaryota</taxon>
        <taxon>Metamonada</taxon>
        <taxon>Diplomonadida</taxon>
        <taxon>Hexamitidae</taxon>
        <taxon>Giardiinae</taxon>
        <taxon>Giardia</taxon>
    </lineage>
</organism>
<dbReference type="SMART" id="SM00248">
    <property type="entry name" value="ANK"/>
    <property type="match status" value="4"/>
</dbReference>
<name>A0A132NVE4_GIAIN</name>
<dbReference type="AlphaFoldDB" id="A0A132NVE4"/>
<evidence type="ECO:0000313" key="5">
    <source>
        <dbReference type="Proteomes" id="UP000070089"/>
    </source>
</evidence>
<dbReference type="PROSITE" id="PS50297">
    <property type="entry name" value="ANK_REP_REGION"/>
    <property type="match status" value="1"/>
</dbReference>
<dbReference type="PANTHER" id="PTHR24120">
    <property type="entry name" value="GH07239P"/>
    <property type="match status" value="1"/>
</dbReference>
<dbReference type="OrthoDB" id="10251287at2759"/>
<dbReference type="Proteomes" id="UP000070089">
    <property type="component" value="Unassembled WGS sequence"/>
</dbReference>
<evidence type="ECO:0000256" key="1">
    <source>
        <dbReference type="PROSITE-ProRule" id="PRU00023"/>
    </source>
</evidence>
<dbReference type="VEuPathDB" id="GiardiaDB:QR46_1933"/>
<dbReference type="InterPro" id="IPR002110">
    <property type="entry name" value="Ankyrin_rpt"/>
</dbReference>
<dbReference type="InterPro" id="IPR036770">
    <property type="entry name" value="Ankyrin_rpt-contain_sf"/>
</dbReference>
<keyword evidence="2" id="KW-0175">Coiled coil</keyword>
<accession>A0A132NVE4</accession>
<dbReference type="Gene3D" id="1.25.40.20">
    <property type="entry name" value="Ankyrin repeat-containing domain"/>
    <property type="match status" value="1"/>
</dbReference>
<dbReference type="EMBL" id="JXTI01000045">
    <property type="protein sequence ID" value="KWX14053.1"/>
    <property type="molecule type" value="Genomic_DNA"/>
</dbReference>
<evidence type="ECO:0000313" key="4">
    <source>
        <dbReference type="EMBL" id="KWX14053.1"/>
    </source>
</evidence>
<feature type="repeat" description="ANK" evidence="1">
    <location>
        <begin position="31"/>
        <end position="63"/>
    </location>
</feature>
<dbReference type="PROSITE" id="PS50088">
    <property type="entry name" value="ANK_REPEAT"/>
    <property type="match status" value="1"/>
</dbReference>
<dbReference type="Pfam" id="PF12796">
    <property type="entry name" value="Ank_2"/>
    <property type="match status" value="1"/>
</dbReference>
<protein>
    <submittedName>
        <fullName evidence="4">Protein 21.1</fullName>
    </submittedName>
</protein>